<dbReference type="KEGG" id="ssl:SS1G_09216"/>
<dbReference type="GeneID" id="5486010"/>
<evidence type="ECO:0000313" key="3">
    <source>
        <dbReference type="EMBL" id="EDN93350.1"/>
    </source>
</evidence>
<evidence type="ECO:0000313" key="4">
    <source>
        <dbReference type="Proteomes" id="UP000001312"/>
    </source>
</evidence>
<feature type="domain" description="Rhamnogalacturonase A/B/Epimerase-like pectate lyase" evidence="2">
    <location>
        <begin position="85"/>
        <end position="323"/>
    </location>
</feature>
<dbReference type="InterPro" id="IPR012334">
    <property type="entry name" value="Pectin_lyas_fold"/>
</dbReference>
<reference evidence="4" key="1">
    <citation type="journal article" date="2011" name="PLoS Genet.">
        <title>Genomic analysis of the necrotrophic fungal pathogens Sclerotinia sclerotiorum and Botrytis cinerea.</title>
        <authorList>
            <person name="Amselem J."/>
            <person name="Cuomo C.A."/>
            <person name="van Kan J.A."/>
            <person name="Viaud M."/>
            <person name="Benito E.P."/>
            <person name="Couloux A."/>
            <person name="Coutinho P.M."/>
            <person name="de Vries R.P."/>
            <person name="Dyer P.S."/>
            <person name="Fillinger S."/>
            <person name="Fournier E."/>
            <person name="Gout L."/>
            <person name="Hahn M."/>
            <person name="Kohn L."/>
            <person name="Lapalu N."/>
            <person name="Plummer K.M."/>
            <person name="Pradier J.M."/>
            <person name="Quevillon E."/>
            <person name="Sharon A."/>
            <person name="Simon A."/>
            <person name="ten Have A."/>
            <person name="Tudzynski B."/>
            <person name="Tudzynski P."/>
            <person name="Wincker P."/>
            <person name="Andrew M."/>
            <person name="Anthouard V."/>
            <person name="Beever R.E."/>
            <person name="Beffa R."/>
            <person name="Benoit I."/>
            <person name="Bouzid O."/>
            <person name="Brault B."/>
            <person name="Chen Z."/>
            <person name="Choquer M."/>
            <person name="Collemare J."/>
            <person name="Cotton P."/>
            <person name="Danchin E.G."/>
            <person name="Da Silva C."/>
            <person name="Gautier A."/>
            <person name="Giraud C."/>
            <person name="Giraud T."/>
            <person name="Gonzalez C."/>
            <person name="Grossetete S."/>
            <person name="Guldener U."/>
            <person name="Henrissat B."/>
            <person name="Howlett B.J."/>
            <person name="Kodira C."/>
            <person name="Kretschmer M."/>
            <person name="Lappartient A."/>
            <person name="Leroch M."/>
            <person name="Levis C."/>
            <person name="Mauceli E."/>
            <person name="Neuveglise C."/>
            <person name="Oeser B."/>
            <person name="Pearson M."/>
            <person name="Poulain J."/>
            <person name="Poussereau N."/>
            <person name="Quesneville H."/>
            <person name="Rascle C."/>
            <person name="Schumacher J."/>
            <person name="Segurens B."/>
            <person name="Sexton A."/>
            <person name="Silva E."/>
            <person name="Sirven C."/>
            <person name="Soanes D.M."/>
            <person name="Talbot N.J."/>
            <person name="Templeton M."/>
            <person name="Yandava C."/>
            <person name="Yarden O."/>
            <person name="Zeng Q."/>
            <person name="Rollins J.A."/>
            <person name="Lebrun M.H."/>
            <person name="Dickman M."/>
        </authorList>
    </citation>
    <scope>NUCLEOTIDE SEQUENCE [LARGE SCALE GENOMIC DNA]</scope>
    <source>
        <strain evidence="4">ATCC 18683 / 1980 / Ss-1</strain>
    </source>
</reference>
<dbReference type="STRING" id="665079.A7EV58"/>
<proteinExistence type="predicted"/>
<dbReference type="CDD" id="cd23668">
    <property type="entry name" value="GH55_beta13glucanase-like"/>
    <property type="match status" value="1"/>
</dbReference>
<dbReference type="Proteomes" id="UP000001312">
    <property type="component" value="Unassembled WGS sequence"/>
</dbReference>
<dbReference type="Gene3D" id="2.160.20.10">
    <property type="entry name" value="Single-stranded right-handed beta-helix, Pectin lyase-like"/>
    <property type="match status" value="2"/>
</dbReference>
<dbReference type="PANTHER" id="PTHR33928:SF2">
    <property type="entry name" value="PECTATE LYASE SUPERFAMILY PROTEIN DOMAIN-CONTAINING PROTEIN-RELATED"/>
    <property type="match status" value="1"/>
</dbReference>
<dbReference type="OMA" id="QMITRDG"/>
<keyword evidence="1" id="KW-0732">Signal</keyword>
<feature type="chain" id="PRO_5002708557" description="Rhamnogalacturonase A/B/Epimerase-like pectate lyase domain-containing protein" evidence="1">
    <location>
        <begin position="23"/>
        <end position="828"/>
    </location>
</feature>
<gene>
    <name evidence="3" type="ORF">SS1G_09216</name>
</gene>
<organism evidence="3 4">
    <name type="scientific">Sclerotinia sclerotiorum (strain ATCC 18683 / 1980 / Ss-1)</name>
    <name type="common">White mold</name>
    <name type="synonym">Whetzelinia sclerotiorum</name>
    <dbReference type="NCBI Taxonomy" id="665079"/>
    <lineage>
        <taxon>Eukaryota</taxon>
        <taxon>Fungi</taxon>
        <taxon>Dikarya</taxon>
        <taxon>Ascomycota</taxon>
        <taxon>Pezizomycotina</taxon>
        <taxon>Leotiomycetes</taxon>
        <taxon>Helotiales</taxon>
        <taxon>Sclerotiniaceae</taxon>
        <taxon>Sclerotinia</taxon>
    </lineage>
</organism>
<accession>A7EV58</accession>
<dbReference type="InterPro" id="IPR011050">
    <property type="entry name" value="Pectin_lyase_fold/virulence"/>
</dbReference>
<dbReference type="Pfam" id="PF12708">
    <property type="entry name" value="Pect-lyase_RHGA_epim"/>
    <property type="match status" value="2"/>
</dbReference>
<feature type="domain" description="Rhamnogalacturonase A/B/Epimerase-like pectate lyase" evidence="2">
    <location>
        <begin position="451"/>
        <end position="524"/>
    </location>
</feature>
<protein>
    <recommendedName>
        <fullName evidence="2">Rhamnogalacturonase A/B/Epimerase-like pectate lyase domain-containing protein</fullName>
    </recommendedName>
</protein>
<dbReference type="RefSeq" id="XP_001589495.1">
    <property type="nucleotide sequence ID" value="XM_001589445.1"/>
</dbReference>
<dbReference type="InterPro" id="IPR024535">
    <property type="entry name" value="RHGA/B-epi-like_pectate_lyase"/>
</dbReference>
<keyword evidence="4" id="KW-1185">Reference proteome</keyword>
<feature type="signal peptide" evidence="1">
    <location>
        <begin position="1"/>
        <end position="22"/>
    </location>
</feature>
<evidence type="ECO:0000259" key="2">
    <source>
        <dbReference type="Pfam" id="PF12708"/>
    </source>
</evidence>
<evidence type="ECO:0000256" key="1">
    <source>
        <dbReference type="SAM" id="SignalP"/>
    </source>
</evidence>
<dbReference type="EMBL" id="CH476633">
    <property type="protein sequence ID" value="EDN93350.1"/>
    <property type="molecule type" value="Genomic_DNA"/>
</dbReference>
<dbReference type="GO" id="GO:0004650">
    <property type="term" value="F:polygalacturonase activity"/>
    <property type="evidence" value="ECO:0007669"/>
    <property type="project" value="InterPro"/>
</dbReference>
<dbReference type="FunFam" id="2.160.20.10:FF:000026">
    <property type="entry name" value="Exo-beta-1,3-glucanase Exg0"/>
    <property type="match status" value="1"/>
</dbReference>
<dbReference type="FunFam" id="2.160.20.10:FF:000023">
    <property type="entry name" value="Exo-beta-1,3-glucanase Exg0"/>
    <property type="match status" value="1"/>
</dbReference>
<sequence length="828" mass="89761">MGVYNFFLFLSLNLSILSVTSAYISTTTIHLASAQRPSATIAPFKIFPNITTTTNTSASSYWLEEISHQGIAPFHYSNDTSYQVFRNVKDFGAKGDGVTDDTAAINKAISSGKRCEPSVCSSTTTSPAVVYFPSGTYLISSSIIDYYLTQIIGNPNDLPVLKATAGFQGFGLIDGDIYGDNGLGFGATNVFYRQIRNLVLDMTRISPNSTAYGIHWPTAQATSLQNIVFKMSEANGTQHQGLFIESDHTLFRSMNFSLHETGSGGFMNDLIFNGGNIGAAFGNQQYTVRNLTFNNAVTAISQLWDWGWTYMNININNCTTGLNISAGGSSAQGVVSATLIDSSFTNTEVAIITAYNGSSLPEAAGNLILDNIRLTNVPVAIQESENTVLAGQRNGSMIISGWGEGNEYDPNGPTKFMGPIVPFPRSESLSPGGRFYARSKPQYENYPPSKFVSVRSAGAAGDGVTDDTIALNAVFEYAALANKVVYIDSGIYRVTSTIHIPSCSKILGESYPVIMGSGSFFTDIVHPQPVVQVGSPLESGNVEWSDTIVSTQGYMSGAILIEWNLASPANSPSGLWDVHTRIGGFDGSDLQLDRCPATPNNTSIVLECRAAFMSIHITEYASGIYLENNWFWVADHDIDDPNLSQISIYAARGLYCESKIGAIWLVGTAVEHHTLYQYQFDNTRDIFAGQIQTETAYYQPNPNALYPFPVLAEWNDPDFAATCGNATGGNCADGWGLRIIDSESVYVYGAGLYSFFDNYNTSCSDQGNGEACQARIFSLEGNNTDIGIYNLNTVGTTNMITIDGRDFGNYSDNLAGFVDHIALFRSEW</sequence>
<dbReference type="HOGENOM" id="CLU_002540_2_2_1"/>
<dbReference type="PANTHER" id="PTHR33928">
    <property type="entry name" value="POLYGALACTURONASE QRT3"/>
    <property type="match status" value="1"/>
</dbReference>
<dbReference type="InterPro" id="IPR039279">
    <property type="entry name" value="QRT3-like"/>
</dbReference>
<dbReference type="AlphaFoldDB" id="A7EV58"/>
<dbReference type="InParanoid" id="A7EV58"/>
<dbReference type="SUPFAM" id="SSF51126">
    <property type="entry name" value="Pectin lyase-like"/>
    <property type="match status" value="2"/>
</dbReference>
<name>A7EV58_SCLS1</name>
<dbReference type="eggNOG" id="ENOG502QV54">
    <property type="taxonomic scope" value="Eukaryota"/>
</dbReference>